<gene>
    <name evidence="1" type="ORF">Hsar01_04017</name>
</gene>
<reference evidence="1 2" key="1">
    <citation type="submission" date="2024-02" db="EMBL/GenBank/DDBJ databases">
        <title>Haloferula sargassicola NBRC 104335.</title>
        <authorList>
            <person name="Ichikawa N."/>
            <person name="Katano-Makiyama Y."/>
            <person name="Hidaka K."/>
        </authorList>
    </citation>
    <scope>NUCLEOTIDE SEQUENCE [LARGE SCALE GENOMIC DNA]</scope>
    <source>
        <strain evidence="1 2">NBRC 104335</strain>
    </source>
</reference>
<protein>
    <recommendedName>
        <fullName evidence="3">HicB family protein</fullName>
    </recommendedName>
</protein>
<dbReference type="InterPro" id="IPR035069">
    <property type="entry name" value="TTHA1013/TTHA0281-like"/>
</dbReference>
<evidence type="ECO:0000313" key="2">
    <source>
        <dbReference type="Proteomes" id="UP001476282"/>
    </source>
</evidence>
<dbReference type="Pfam" id="PF05534">
    <property type="entry name" value="HicB"/>
    <property type="match status" value="1"/>
</dbReference>
<dbReference type="InterPro" id="IPR010985">
    <property type="entry name" value="Ribbon_hlx_hlx"/>
</dbReference>
<name>A0ABP9UWJ8_9BACT</name>
<proteinExistence type="predicted"/>
<dbReference type="EMBL" id="BAABRI010000035">
    <property type="protein sequence ID" value="GAA5484771.1"/>
    <property type="molecule type" value="Genomic_DNA"/>
</dbReference>
<dbReference type="InterPro" id="IPR008651">
    <property type="entry name" value="Uncharacterised_HicB"/>
</dbReference>
<comment type="caution">
    <text evidence="1">The sequence shown here is derived from an EMBL/GenBank/DDBJ whole genome shotgun (WGS) entry which is preliminary data.</text>
</comment>
<organism evidence="1 2">
    <name type="scientific">Haloferula sargassicola</name>
    <dbReference type="NCBI Taxonomy" id="490096"/>
    <lineage>
        <taxon>Bacteria</taxon>
        <taxon>Pseudomonadati</taxon>
        <taxon>Verrucomicrobiota</taxon>
        <taxon>Verrucomicrobiia</taxon>
        <taxon>Verrucomicrobiales</taxon>
        <taxon>Verrucomicrobiaceae</taxon>
        <taxon>Haloferula</taxon>
    </lineage>
</organism>
<dbReference type="RefSeq" id="WP_353568880.1">
    <property type="nucleotide sequence ID" value="NZ_BAABRI010000035.1"/>
</dbReference>
<evidence type="ECO:0000313" key="1">
    <source>
        <dbReference type="EMBL" id="GAA5484771.1"/>
    </source>
</evidence>
<accession>A0ABP9UWJ8</accession>
<sequence length="111" mass="12562">MMNYKGYNGSVRFDDEAGVFHGEVIGLRDVVTFQGTTVDELKQSFEDSVDDYLDFCEERGEEPDKPFSGKFLLRVDPMLHRRLVELSADEGESLNNWIASRLGELANPNKG</sequence>
<dbReference type="SUPFAM" id="SSF47598">
    <property type="entry name" value="Ribbon-helix-helix"/>
    <property type="match status" value="1"/>
</dbReference>
<evidence type="ECO:0008006" key="3">
    <source>
        <dbReference type="Google" id="ProtNLM"/>
    </source>
</evidence>
<dbReference type="Proteomes" id="UP001476282">
    <property type="component" value="Unassembled WGS sequence"/>
</dbReference>
<dbReference type="SUPFAM" id="SSF143100">
    <property type="entry name" value="TTHA1013/TTHA0281-like"/>
    <property type="match status" value="1"/>
</dbReference>
<keyword evidence="2" id="KW-1185">Reference proteome</keyword>